<comment type="caution">
    <text evidence="7">The sequence shown here is derived from an EMBL/GenBank/DDBJ whole genome shotgun (WGS) entry which is preliminary data.</text>
</comment>
<dbReference type="AlphaFoldDB" id="A0A5C4JQN6"/>
<dbReference type="OrthoDB" id="9804822at2"/>
<dbReference type="EMBL" id="VCLB01000006">
    <property type="protein sequence ID" value="TNB47454.1"/>
    <property type="molecule type" value="Genomic_DNA"/>
</dbReference>
<evidence type="ECO:0000256" key="3">
    <source>
        <dbReference type="ARBA" id="ARBA00022692"/>
    </source>
</evidence>
<name>A0A5C4JQN6_9HYPH</name>
<reference evidence="7 8" key="1">
    <citation type="submission" date="2019-06" db="EMBL/GenBank/DDBJ databases">
        <title>Martelella lutilitoris sp. nov., isolated from a tidal mudflat.</title>
        <authorList>
            <person name="Kim Y.-J."/>
        </authorList>
    </citation>
    <scope>NUCLEOTIDE SEQUENCE [LARGE SCALE GENOMIC DNA]</scope>
    <source>
        <strain evidence="7 8">GH2-6</strain>
    </source>
</reference>
<protein>
    <submittedName>
        <fullName evidence="7">LysE family translocator</fullName>
    </submittedName>
</protein>
<accession>A0A5C4JQN6</accession>
<dbReference type="InterPro" id="IPR001123">
    <property type="entry name" value="LeuE-type"/>
</dbReference>
<dbReference type="GO" id="GO:0015171">
    <property type="term" value="F:amino acid transmembrane transporter activity"/>
    <property type="evidence" value="ECO:0007669"/>
    <property type="project" value="TreeGrafter"/>
</dbReference>
<dbReference type="PANTHER" id="PTHR30086:SF20">
    <property type="entry name" value="ARGININE EXPORTER PROTEIN ARGO-RELATED"/>
    <property type="match status" value="1"/>
</dbReference>
<keyword evidence="5 6" id="KW-0472">Membrane</keyword>
<dbReference type="PIRSF" id="PIRSF006324">
    <property type="entry name" value="LeuE"/>
    <property type="match status" value="1"/>
</dbReference>
<evidence type="ECO:0000256" key="4">
    <source>
        <dbReference type="ARBA" id="ARBA00022989"/>
    </source>
</evidence>
<dbReference type="Pfam" id="PF01810">
    <property type="entry name" value="LysE"/>
    <property type="match status" value="1"/>
</dbReference>
<evidence type="ECO:0000256" key="2">
    <source>
        <dbReference type="ARBA" id="ARBA00022475"/>
    </source>
</evidence>
<keyword evidence="4 6" id="KW-1133">Transmembrane helix</keyword>
<dbReference type="PANTHER" id="PTHR30086">
    <property type="entry name" value="ARGININE EXPORTER PROTEIN ARGO"/>
    <property type="match status" value="1"/>
</dbReference>
<feature type="transmembrane region" description="Helical" evidence="6">
    <location>
        <begin position="71"/>
        <end position="92"/>
    </location>
</feature>
<feature type="transmembrane region" description="Helical" evidence="6">
    <location>
        <begin position="113"/>
        <end position="134"/>
    </location>
</feature>
<evidence type="ECO:0000256" key="5">
    <source>
        <dbReference type="ARBA" id="ARBA00023136"/>
    </source>
</evidence>
<evidence type="ECO:0000256" key="6">
    <source>
        <dbReference type="SAM" id="Phobius"/>
    </source>
</evidence>
<evidence type="ECO:0000256" key="1">
    <source>
        <dbReference type="ARBA" id="ARBA00004651"/>
    </source>
</evidence>
<proteinExistence type="predicted"/>
<dbReference type="GO" id="GO:0005886">
    <property type="term" value="C:plasma membrane"/>
    <property type="evidence" value="ECO:0007669"/>
    <property type="project" value="UniProtKB-SubCell"/>
</dbReference>
<organism evidence="7 8">
    <name type="scientific">Martelella lutilitoris</name>
    <dbReference type="NCBI Taxonomy" id="2583532"/>
    <lineage>
        <taxon>Bacteria</taxon>
        <taxon>Pseudomonadati</taxon>
        <taxon>Pseudomonadota</taxon>
        <taxon>Alphaproteobacteria</taxon>
        <taxon>Hyphomicrobiales</taxon>
        <taxon>Aurantimonadaceae</taxon>
        <taxon>Martelella</taxon>
    </lineage>
</organism>
<feature type="transmembrane region" description="Helical" evidence="6">
    <location>
        <begin position="47"/>
        <end position="65"/>
    </location>
</feature>
<keyword evidence="8" id="KW-1185">Reference proteome</keyword>
<feature type="transmembrane region" description="Helical" evidence="6">
    <location>
        <begin position="140"/>
        <end position="170"/>
    </location>
</feature>
<keyword evidence="2" id="KW-1003">Cell membrane</keyword>
<comment type="subcellular location">
    <subcellularLocation>
        <location evidence="1">Cell membrane</location>
        <topology evidence="1">Multi-pass membrane protein</topology>
    </subcellularLocation>
</comment>
<feature type="transmembrane region" description="Helical" evidence="6">
    <location>
        <begin position="182"/>
        <end position="199"/>
    </location>
</feature>
<evidence type="ECO:0000313" key="7">
    <source>
        <dbReference type="EMBL" id="TNB47454.1"/>
    </source>
</evidence>
<sequence length="202" mass="21201">MTAWELFIPACFALNCAPGPNNMLAFSNGARLGAYRALAGGMGRMPAFAFLIAITVAGLGAILAASATAFLVIKIVGAIYLVYVGIQILMKARALAEMQALDASIAALMRRDFSIAITNPKAIAIFTAFFPQFIVEGAPIWPQLAVMGLAFLVMEVVAVCLYVAGGALLGRFIASNRVFVQLNRLVGAALVFAGGSMALSRH</sequence>
<evidence type="ECO:0000313" key="8">
    <source>
        <dbReference type="Proteomes" id="UP000307874"/>
    </source>
</evidence>
<dbReference type="Proteomes" id="UP000307874">
    <property type="component" value="Unassembled WGS sequence"/>
</dbReference>
<gene>
    <name evidence="7" type="ORF">FF124_11365</name>
</gene>
<keyword evidence="3 6" id="KW-0812">Transmembrane</keyword>
<dbReference type="RefSeq" id="WP_138748615.1">
    <property type="nucleotide sequence ID" value="NZ_VCLB01000006.1"/>
</dbReference>